<evidence type="ECO:0000256" key="1">
    <source>
        <dbReference type="SAM" id="Phobius"/>
    </source>
</evidence>
<dbReference type="Pfam" id="PF16074">
    <property type="entry name" value="PilW"/>
    <property type="match status" value="1"/>
</dbReference>
<dbReference type="EMBL" id="VGLS01000618">
    <property type="protein sequence ID" value="MBM3225576.1"/>
    <property type="molecule type" value="Genomic_DNA"/>
</dbReference>
<evidence type="ECO:0008006" key="4">
    <source>
        <dbReference type="Google" id="ProtNLM"/>
    </source>
</evidence>
<dbReference type="GO" id="GO:0043683">
    <property type="term" value="P:type IV pilus assembly"/>
    <property type="evidence" value="ECO:0007669"/>
    <property type="project" value="InterPro"/>
</dbReference>
<keyword evidence="1" id="KW-1133">Transmembrane helix</keyword>
<protein>
    <recommendedName>
        <fullName evidence="4">Prepilin-type N-terminal cleavage/methylation domain-containing protein</fullName>
    </recommendedName>
</protein>
<accession>A0A937W2C3</accession>
<comment type="caution">
    <text evidence="2">The sequence shown here is derived from an EMBL/GenBank/DDBJ whole genome shotgun (WGS) entry which is preliminary data.</text>
</comment>
<keyword evidence="1" id="KW-0472">Membrane</keyword>
<evidence type="ECO:0000313" key="2">
    <source>
        <dbReference type="EMBL" id="MBM3225576.1"/>
    </source>
</evidence>
<proteinExistence type="predicted"/>
<dbReference type="InterPro" id="IPR032092">
    <property type="entry name" value="PilW"/>
</dbReference>
<sequence>MAWLACKNGMALHGNRWTMKPRLLQHCSGFTIAELMVYIAVSSLLTIGMYQTFNAQQKSYVTQNYLTEIQQSLRSGMYLMTKDIRSTGYNPSGRAAVGFVDTFAAPNDKFVINYALATNMIALTTDADGDGSVDPNALEQIAYRHNAANRTLERFISTNVLPGGTWEAVLDNVDAVNFLYLQGNGAVATAASDIRTVEIALLVRSRSPDAQFLNTTVYKNKQGTVLCPTCANDHYHRRLLTTTVQARNLS</sequence>
<feature type="transmembrane region" description="Helical" evidence="1">
    <location>
        <begin position="29"/>
        <end position="50"/>
    </location>
</feature>
<organism evidence="2 3">
    <name type="scientific">Tectimicrobiota bacterium</name>
    <dbReference type="NCBI Taxonomy" id="2528274"/>
    <lineage>
        <taxon>Bacteria</taxon>
        <taxon>Pseudomonadati</taxon>
        <taxon>Nitrospinota/Tectimicrobiota group</taxon>
        <taxon>Candidatus Tectimicrobiota</taxon>
    </lineage>
</organism>
<dbReference type="Proteomes" id="UP000712673">
    <property type="component" value="Unassembled WGS sequence"/>
</dbReference>
<keyword evidence="1" id="KW-0812">Transmembrane</keyword>
<reference evidence="2" key="1">
    <citation type="submission" date="2019-03" db="EMBL/GenBank/DDBJ databases">
        <title>Lake Tanganyika Metagenome-Assembled Genomes (MAGs).</title>
        <authorList>
            <person name="Tran P."/>
        </authorList>
    </citation>
    <scope>NUCLEOTIDE SEQUENCE</scope>
    <source>
        <strain evidence="2">K_DeepCast_65m_m2_066</strain>
    </source>
</reference>
<dbReference type="AlphaFoldDB" id="A0A937W2C3"/>
<name>A0A937W2C3_UNCTE</name>
<evidence type="ECO:0000313" key="3">
    <source>
        <dbReference type="Proteomes" id="UP000712673"/>
    </source>
</evidence>
<gene>
    <name evidence="2" type="ORF">FJZ47_17505</name>
</gene>